<keyword evidence="1" id="KW-1133">Transmembrane helix</keyword>
<feature type="transmembrane region" description="Helical" evidence="1">
    <location>
        <begin position="211"/>
        <end position="231"/>
    </location>
</feature>
<protein>
    <submittedName>
        <fullName evidence="2">Uncharacterized protein</fullName>
    </submittedName>
</protein>
<feature type="transmembrane region" description="Helical" evidence="1">
    <location>
        <begin position="49"/>
        <end position="69"/>
    </location>
</feature>
<comment type="caution">
    <text evidence="2">The sequence shown here is derived from an EMBL/GenBank/DDBJ whole genome shotgun (WGS) entry which is preliminary data.</text>
</comment>
<keyword evidence="1" id="KW-0812">Transmembrane</keyword>
<gene>
    <name evidence="2" type="ORF">EMB92_00285</name>
</gene>
<reference evidence="2 3" key="1">
    <citation type="journal article" date="2019" name="Syst. Appl. Microbiol.">
        <title>Characterization of Bifidobacterium species in feaces of the Egyptian fruit bat: Description of B. vespertilionis sp. nov. and B. rousetti sp. nov.</title>
        <authorList>
            <person name="Modesto M."/>
            <person name="Satti M."/>
            <person name="Watanabe K."/>
            <person name="Puglisi E."/>
            <person name="Morelli L."/>
            <person name="Huang C.-H."/>
            <person name="Liou J.-S."/>
            <person name="Miyashita M."/>
            <person name="Tamura T."/>
            <person name="Saito S."/>
            <person name="Mori K."/>
            <person name="Huang L."/>
            <person name="Sciavilla P."/>
            <person name="Sandri C."/>
            <person name="Spiezio C."/>
            <person name="Vitali F."/>
            <person name="Cavalieri D."/>
            <person name="Perpetuini G."/>
            <person name="Tofalo R."/>
            <person name="Bonetti A."/>
            <person name="Arita M."/>
            <person name="Mattarelli P."/>
        </authorList>
    </citation>
    <scope>NUCLEOTIDE SEQUENCE [LARGE SCALE GENOMIC DNA]</scope>
    <source>
        <strain evidence="2 3">RST27</strain>
    </source>
</reference>
<evidence type="ECO:0000313" key="2">
    <source>
        <dbReference type="EMBL" id="KAA8817083.1"/>
    </source>
</evidence>
<organism evidence="2 3">
    <name type="scientific">Bifidobacterium callitrichos</name>
    <dbReference type="NCBI Taxonomy" id="762209"/>
    <lineage>
        <taxon>Bacteria</taxon>
        <taxon>Bacillati</taxon>
        <taxon>Actinomycetota</taxon>
        <taxon>Actinomycetes</taxon>
        <taxon>Bifidobacteriales</taxon>
        <taxon>Bifidobacteriaceae</taxon>
        <taxon>Bifidobacterium</taxon>
    </lineage>
</organism>
<dbReference type="RefSeq" id="WP_150393397.1">
    <property type="nucleotide sequence ID" value="NZ_RZJP01000001.1"/>
</dbReference>
<evidence type="ECO:0000256" key="1">
    <source>
        <dbReference type="SAM" id="Phobius"/>
    </source>
</evidence>
<sequence length="242" mass="25768">MNAVSPVRALVMYYWSAWYFLAAVLGSVSSLLLGAWISSEANGTPITGGYSFLFTGTQPLICLALLFMCDDRVSKAHYGGLPPRMYFAWKPCSLRAIFRALVLTAVNLLSVLGFDAIMILTGAAMTPHLGVVLCFVVLQSLLIALVYSIIEIAVNPTAAGIVSGVLFYVWILLPGDLPDYATPYVANALRAVGLNLNGTVMSPAEAASPPPIGPVVVVVPIVVLLAAYALLSRFRCKGAEKK</sequence>
<dbReference type="AlphaFoldDB" id="A0A5M9ZDM8"/>
<accession>A0A5M9ZDM8</accession>
<feature type="transmembrane region" description="Helical" evidence="1">
    <location>
        <begin position="129"/>
        <end position="150"/>
    </location>
</feature>
<name>A0A5M9ZDM8_9BIFI</name>
<feature type="transmembrane region" description="Helical" evidence="1">
    <location>
        <begin position="12"/>
        <end position="37"/>
    </location>
</feature>
<proteinExistence type="predicted"/>
<feature type="transmembrane region" description="Helical" evidence="1">
    <location>
        <begin position="100"/>
        <end position="123"/>
    </location>
</feature>
<feature type="transmembrane region" description="Helical" evidence="1">
    <location>
        <begin position="157"/>
        <end position="173"/>
    </location>
</feature>
<dbReference type="Proteomes" id="UP000326060">
    <property type="component" value="Unassembled WGS sequence"/>
</dbReference>
<keyword evidence="1" id="KW-0472">Membrane</keyword>
<evidence type="ECO:0000313" key="3">
    <source>
        <dbReference type="Proteomes" id="UP000326060"/>
    </source>
</evidence>
<dbReference type="EMBL" id="RZJP01000001">
    <property type="protein sequence ID" value="KAA8817083.1"/>
    <property type="molecule type" value="Genomic_DNA"/>
</dbReference>